<reference evidence="5" key="1">
    <citation type="submission" date="2022-10" db="EMBL/GenBank/DDBJ databases">
        <title>Chitinophaga sp. nov., isolated from soil.</title>
        <authorList>
            <person name="Jeon C.O."/>
        </authorList>
    </citation>
    <scope>NUCLEOTIDE SEQUENCE</scope>
    <source>
        <strain evidence="5">R8</strain>
    </source>
</reference>
<proteinExistence type="predicted"/>
<dbReference type="InterPro" id="IPR010982">
    <property type="entry name" value="Lambda_DNA-bd_dom_sf"/>
</dbReference>
<dbReference type="SMART" id="SM00354">
    <property type="entry name" value="HTH_LACI"/>
    <property type="match status" value="1"/>
</dbReference>
<dbReference type="PANTHER" id="PTHR30146:SF109">
    <property type="entry name" value="HTH-TYPE TRANSCRIPTIONAL REGULATOR GALS"/>
    <property type="match status" value="1"/>
</dbReference>
<evidence type="ECO:0000313" key="6">
    <source>
        <dbReference type="Proteomes" id="UP001162741"/>
    </source>
</evidence>
<dbReference type="Gene3D" id="1.10.260.40">
    <property type="entry name" value="lambda repressor-like DNA-binding domains"/>
    <property type="match status" value="1"/>
</dbReference>
<dbReference type="SUPFAM" id="SSF47413">
    <property type="entry name" value="lambda repressor-like DNA-binding domains"/>
    <property type="match status" value="1"/>
</dbReference>
<sequence length="347" mass="38896">MSNRSKTIVDIAEELKLSVSTVSRALNDHPNISAKTKERVKKMARKLGYRPNALAAGLRSNKSRSIGLVVPKISMFFPATISTIIQNKLHEVGYNLIICQSNDSYEQEVELVNALYSARVEGLAVSTTLYTTDFSHFDIFKQQNIPLVFFDRAPKDYNVKVIRGDDYAGGFEATSHLLNKGCRDIVFIGGPLSCSLYTERLSGYKAALQEHKVAFKKQRVFFHELTKENALQTCEKIFAQAPYPDAVFATNDTTAITILQYCRDKGIKVPEQLKIVGYSNDPRTEIITPSITSVDQYPATMAERIVASLMELIQAKHPPAYRHSQEIIPIQLIERDSTNGKNKATKK</sequence>
<dbReference type="RefSeq" id="WP_264280175.1">
    <property type="nucleotide sequence ID" value="NZ_CP107006.1"/>
</dbReference>
<feature type="domain" description="HTH lacI-type" evidence="4">
    <location>
        <begin position="6"/>
        <end position="60"/>
    </location>
</feature>
<dbReference type="InterPro" id="IPR028082">
    <property type="entry name" value="Peripla_BP_I"/>
</dbReference>
<dbReference type="EMBL" id="CP107006">
    <property type="protein sequence ID" value="UYQ91806.1"/>
    <property type="molecule type" value="Genomic_DNA"/>
</dbReference>
<dbReference type="Proteomes" id="UP001162741">
    <property type="component" value="Chromosome"/>
</dbReference>
<evidence type="ECO:0000259" key="4">
    <source>
        <dbReference type="PROSITE" id="PS50932"/>
    </source>
</evidence>
<dbReference type="PANTHER" id="PTHR30146">
    <property type="entry name" value="LACI-RELATED TRANSCRIPTIONAL REPRESSOR"/>
    <property type="match status" value="1"/>
</dbReference>
<dbReference type="InterPro" id="IPR000843">
    <property type="entry name" value="HTH_LacI"/>
</dbReference>
<dbReference type="CDD" id="cd06267">
    <property type="entry name" value="PBP1_LacI_sugar_binding-like"/>
    <property type="match status" value="1"/>
</dbReference>
<evidence type="ECO:0000256" key="1">
    <source>
        <dbReference type="ARBA" id="ARBA00023015"/>
    </source>
</evidence>
<keyword evidence="6" id="KW-1185">Reference proteome</keyword>
<keyword evidence="2" id="KW-0238">DNA-binding</keyword>
<evidence type="ECO:0000256" key="3">
    <source>
        <dbReference type="ARBA" id="ARBA00023163"/>
    </source>
</evidence>
<keyword evidence="1" id="KW-0805">Transcription regulation</keyword>
<dbReference type="PROSITE" id="PS50932">
    <property type="entry name" value="HTH_LACI_2"/>
    <property type="match status" value="1"/>
</dbReference>
<keyword evidence="3" id="KW-0804">Transcription</keyword>
<evidence type="ECO:0000256" key="2">
    <source>
        <dbReference type="ARBA" id="ARBA00023125"/>
    </source>
</evidence>
<dbReference type="InterPro" id="IPR046335">
    <property type="entry name" value="LacI/GalR-like_sensor"/>
</dbReference>
<dbReference type="Pfam" id="PF13377">
    <property type="entry name" value="Peripla_BP_3"/>
    <property type="match status" value="1"/>
</dbReference>
<dbReference type="SUPFAM" id="SSF53822">
    <property type="entry name" value="Periplasmic binding protein-like I"/>
    <property type="match status" value="1"/>
</dbReference>
<dbReference type="Gene3D" id="3.40.50.2300">
    <property type="match status" value="2"/>
</dbReference>
<name>A0ABY6IWQ9_9BACT</name>
<protein>
    <submittedName>
        <fullName evidence="5">LacI family transcriptional regulator</fullName>
    </submittedName>
</protein>
<dbReference type="CDD" id="cd01392">
    <property type="entry name" value="HTH_LacI"/>
    <property type="match status" value="1"/>
</dbReference>
<accession>A0ABY6IWQ9</accession>
<gene>
    <name evidence="5" type="ORF">MKQ68_17100</name>
</gene>
<organism evidence="5 6">
    <name type="scientific">Chitinophaga horti</name>
    <dbReference type="NCBI Taxonomy" id="2920382"/>
    <lineage>
        <taxon>Bacteria</taxon>
        <taxon>Pseudomonadati</taxon>
        <taxon>Bacteroidota</taxon>
        <taxon>Chitinophagia</taxon>
        <taxon>Chitinophagales</taxon>
        <taxon>Chitinophagaceae</taxon>
        <taxon>Chitinophaga</taxon>
    </lineage>
</organism>
<evidence type="ECO:0000313" key="5">
    <source>
        <dbReference type="EMBL" id="UYQ91806.1"/>
    </source>
</evidence>
<dbReference type="Pfam" id="PF00356">
    <property type="entry name" value="LacI"/>
    <property type="match status" value="1"/>
</dbReference>